<feature type="transmembrane region" description="Helical" evidence="1">
    <location>
        <begin position="371"/>
        <end position="397"/>
    </location>
</feature>
<name>A0A9D9DJJ9_9BACL</name>
<protein>
    <submittedName>
        <fullName evidence="2">Uncharacterized protein</fullName>
    </submittedName>
</protein>
<accession>A0A9D9DJJ9</accession>
<keyword evidence="1" id="KW-1133">Transmembrane helix</keyword>
<evidence type="ECO:0000313" key="3">
    <source>
        <dbReference type="Proteomes" id="UP000823613"/>
    </source>
</evidence>
<proteinExistence type="predicted"/>
<gene>
    <name evidence="2" type="ORF">IAC58_05430</name>
</gene>
<dbReference type="Proteomes" id="UP000823613">
    <property type="component" value="Unassembled WGS sequence"/>
</dbReference>
<sequence length="406" mass="46440">NNVIEISDELDFPITLPYGVNIKTTSNTGKAIIRCEYVPSENKNLVVKYFDITIIVINGNEYFYIYYCDGDISEPSINDLELVNLNIPFSLEPYSLYTFYVGNTNSEQFDPSEILITPLDNKESKASLIKSLYYKSVTIENIPFLKASFITSTPSLVSETIKISISTKTNSNINKNLEINVIKGDFNINLSVDSPIKFYPTPYSILEIPTNLDFKKNLDIFITDKNGNVLDLPDFDIYTESGTTEINYLLGKQRLYVYFPSVNKLTSFDVKLSMNPSLTTQDRELPLDMMISLYKNLLERAVTNNLPSYYEVSDVYDDLEYEYVNSLTNEAKENLLRDTEFVRMYTRFILENEINTSFFKGINVNFGISRYALPIVIGVGIGVLFFITLGVGLYYVYKRKGNEEDE</sequence>
<reference evidence="2" key="1">
    <citation type="submission" date="2020-10" db="EMBL/GenBank/DDBJ databases">
        <authorList>
            <person name="Gilroy R."/>
        </authorList>
    </citation>
    <scope>NUCLEOTIDE SEQUENCE</scope>
    <source>
        <strain evidence="2">11159</strain>
    </source>
</reference>
<evidence type="ECO:0000313" key="2">
    <source>
        <dbReference type="EMBL" id="MBO8427963.1"/>
    </source>
</evidence>
<comment type="caution">
    <text evidence="2">The sequence shown here is derived from an EMBL/GenBank/DDBJ whole genome shotgun (WGS) entry which is preliminary data.</text>
</comment>
<feature type="non-terminal residue" evidence="2">
    <location>
        <position position="1"/>
    </location>
</feature>
<dbReference type="AlphaFoldDB" id="A0A9D9DJJ9"/>
<keyword evidence="1" id="KW-0812">Transmembrane</keyword>
<organism evidence="2 3">
    <name type="scientific">Candidatus Onthovivens merdipullorum</name>
    <dbReference type="NCBI Taxonomy" id="2840889"/>
    <lineage>
        <taxon>Bacteria</taxon>
        <taxon>Bacillati</taxon>
        <taxon>Bacillota</taxon>
        <taxon>Bacilli</taxon>
        <taxon>Bacillales</taxon>
        <taxon>Candidatus Onthovivens</taxon>
    </lineage>
</organism>
<evidence type="ECO:0000256" key="1">
    <source>
        <dbReference type="SAM" id="Phobius"/>
    </source>
</evidence>
<keyword evidence="1" id="KW-0472">Membrane</keyword>
<reference evidence="2" key="2">
    <citation type="journal article" date="2021" name="PeerJ">
        <title>Extensive microbial diversity within the chicken gut microbiome revealed by metagenomics and culture.</title>
        <authorList>
            <person name="Gilroy R."/>
            <person name="Ravi A."/>
            <person name="Getino M."/>
            <person name="Pursley I."/>
            <person name="Horton D.L."/>
            <person name="Alikhan N.F."/>
            <person name="Baker D."/>
            <person name="Gharbi K."/>
            <person name="Hall N."/>
            <person name="Watson M."/>
            <person name="Adriaenssens E.M."/>
            <person name="Foster-Nyarko E."/>
            <person name="Jarju S."/>
            <person name="Secka A."/>
            <person name="Antonio M."/>
            <person name="Oren A."/>
            <person name="Chaudhuri R.R."/>
            <person name="La Ragione R."/>
            <person name="Hildebrand F."/>
            <person name="Pallen M.J."/>
        </authorList>
    </citation>
    <scope>NUCLEOTIDE SEQUENCE</scope>
    <source>
        <strain evidence="2">11159</strain>
    </source>
</reference>
<dbReference type="EMBL" id="JADIMY010000109">
    <property type="protein sequence ID" value="MBO8427963.1"/>
    <property type="molecule type" value="Genomic_DNA"/>
</dbReference>